<dbReference type="NCBIfam" id="TIGR00481">
    <property type="entry name" value="YbhB/YbcL family Raf kinase inhibitor-like protein"/>
    <property type="match status" value="1"/>
</dbReference>
<dbReference type="AlphaFoldDB" id="A0A426SPA2"/>
<organism evidence="3 4">
    <name type="scientific">Brachybacterium paraconglomeratum</name>
    <dbReference type="NCBI Taxonomy" id="173362"/>
    <lineage>
        <taxon>Bacteria</taxon>
        <taxon>Bacillati</taxon>
        <taxon>Actinomycetota</taxon>
        <taxon>Actinomycetes</taxon>
        <taxon>Micrococcales</taxon>
        <taxon>Dermabacteraceae</taxon>
        <taxon>Brachybacterium</taxon>
    </lineage>
</organism>
<dbReference type="Proteomes" id="UP000274327">
    <property type="component" value="Unassembled WGS sequence"/>
</dbReference>
<evidence type="ECO:0000313" key="4">
    <source>
        <dbReference type="Proteomes" id="UP000274327"/>
    </source>
</evidence>
<evidence type="ECO:0000313" key="3">
    <source>
        <dbReference type="EMBL" id="RRR19953.1"/>
    </source>
</evidence>
<dbReference type="SUPFAM" id="SSF49777">
    <property type="entry name" value="PEBP-like"/>
    <property type="match status" value="1"/>
</dbReference>
<dbReference type="InterPro" id="IPR036610">
    <property type="entry name" value="PEBP-like_sf"/>
</dbReference>
<dbReference type="Pfam" id="PF01161">
    <property type="entry name" value="PBP"/>
    <property type="match status" value="1"/>
</dbReference>
<dbReference type="InterPro" id="IPR005247">
    <property type="entry name" value="YbhB_YbcL/LppC-like"/>
</dbReference>
<dbReference type="PANTHER" id="PTHR30289:SF1">
    <property type="entry name" value="PEBP (PHOSPHATIDYLETHANOLAMINE-BINDING PROTEIN) FAMILY PROTEIN"/>
    <property type="match status" value="1"/>
</dbReference>
<gene>
    <name evidence="3" type="ORF">DS079_00645</name>
</gene>
<feature type="compositionally biased region" description="Polar residues" evidence="2">
    <location>
        <begin position="11"/>
        <end position="20"/>
    </location>
</feature>
<dbReference type="GeneID" id="78119539"/>
<feature type="compositionally biased region" description="Acidic residues" evidence="2">
    <location>
        <begin position="1"/>
        <end position="10"/>
    </location>
</feature>
<accession>A0A426SPA2</accession>
<protein>
    <submittedName>
        <fullName evidence="3">Kinase inhibitor</fullName>
    </submittedName>
</protein>
<comment type="similarity">
    <text evidence="1">Belongs to the UPF0098 family.</text>
</comment>
<dbReference type="EMBL" id="QOCI01000001">
    <property type="protein sequence ID" value="RRR19953.1"/>
    <property type="molecule type" value="Genomic_DNA"/>
</dbReference>
<proteinExistence type="inferred from homology"/>
<reference evidence="3 4" key="1">
    <citation type="submission" date="2018-07" db="EMBL/GenBank/DDBJ databases">
        <title>Brachybacteriurn paraconglorneratum KCTC 9916.</title>
        <authorList>
            <person name="Li Y."/>
        </authorList>
    </citation>
    <scope>NUCLEOTIDE SEQUENCE [LARGE SCALE GENOMIC DNA]</scope>
    <source>
        <strain evidence="3 4">KCTC 9916</strain>
    </source>
</reference>
<comment type="caution">
    <text evidence="3">The sequence shown here is derived from an EMBL/GenBank/DDBJ whole genome shotgun (WGS) entry which is preliminary data.</text>
</comment>
<name>A0A426SPA2_9MICO</name>
<dbReference type="RefSeq" id="WP_126984400.1">
    <property type="nucleotide sequence ID" value="NZ_JALXWX010000024.1"/>
</dbReference>
<evidence type="ECO:0000256" key="2">
    <source>
        <dbReference type="SAM" id="MobiDB-lite"/>
    </source>
</evidence>
<feature type="region of interest" description="Disordered" evidence="2">
    <location>
        <begin position="1"/>
        <end position="24"/>
    </location>
</feature>
<keyword evidence="4" id="KW-1185">Reference proteome</keyword>
<dbReference type="Gene3D" id="3.90.280.10">
    <property type="entry name" value="PEBP-like"/>
    <property type="match status" value="1"/>
</dbReference>
<dbReference type="CDD" id="cd00865">
    <property type="entry name" value="PEBP_bact_arch"/>
    <property type="match status" value="1"/>
</dbReference>
<sequence length="168" mass="17717">MSENVTESDETFSLTSSATPDGTVVAPPQLVEALGGQNLSPDLAWSDAPEGTRSFAITCYDPDAPTGSGFWHWVAWDIPATSTSLPQGVAREDAGSPIRQAVNDFGNVGYDGPEPPAGAPHRYQFSIHALPVETLGVEHGAANVQARFAIFTQQLASTSLTARYQVTG</sequence>
<dbReference type="InterPro" id="IPR008914">
    <property type="entry name" value="PEBP"/>
</dbReference>
<evidence type="ECO:0000256" key="1">
    <source>
        <dbReference type="ARBA" id="ARBA00007120"/>
    </source>
</evidence>
<dbReference type="PANTHER" id="PTHR30289">
    <property type="entry name" value="UNCHARACTERIZED PROTEIN YBCL-RELATED"/>
    <property type="match status" value="1"/>
</dbReference>